<organism evidence="1 2">
    <name type="scientific">Hyalomma asiaticum</name>
    <name type="common">Tick</name>
    <dbReference type="NCBI Taxonomy" id="266040"/>
    <lineage>
        <taxon>Eukaryota</taxon>
        <taxon>Metazoa</taxon>
        <taxon>Ecdysozoa</taxon>
        <taxon>Arthropoda</taxon>
        <taxon>Chelicerata</taxon>
        <taxon>Arachnida</taxon>
        <taxon>Acari</taxon>
        <taxon>Parasitiformes</taxon>
        <taxon>Ixodida</taxon>
        <taxon>Ixodoidea</taxon>
        <taxon>Ixodidae</taxon>
        <taxon>Hyalomminae</taxon>
        <taxon>Hyalomma</taxon>
    </lineage>
</organism>
<protein>
    <submittedName>
        <fullName evidence="1">Uncharacterized protein</fullName>
    </submittedName>
</protein>
<comment type="caution">
    <text evidence="1">The sequence shown here is derived from an EMBL/GenBank/DDBJ whole genome shotgun (WGS) entry which is preliminary data.</text>
</comment>
<gene>
    <name evidence="1" type="ORF">HPB50_012049</name>
</gene>
<sequence length="110" mass="11851">MAGGRLWQVEQGIVKKHRIEWCAMCPHATASGVVCGVLTDEEIISEAINPESAAASDNEAEEDNAPVQPPAAEIIAGWTAPRLFPSFEEGKEEASCHIHELEQQTAGCRP</sequence>
<dbReference type="EMBL" id="CM023481">
    <property type="protein sequence ID" value="KAH6946192.1"/>
    <property type="molecule type" value="Genomic_DNA"/>
</dbReference>
<reference evidence="1" key="1">
    <citation type="submission" date="2020-05" db="EMBL/GenBank/DDBJ databases">
        <title>Large-scale comparative analyses of tick genomes elucidate their genetic diversity and vector capacities.</title>
        <authorList>
            <person name="Jia N."/>
            <person name="Wang J."/>
            <person name="Shi W."/>
            <person name="Du L."/>
            <person name="Sun Y."/>
            <person name="Zhan W."/>
            <person name="Jiang J."/>
            <person name="Wang Q."/>
            <person name="Zhang B."/>
            <person name="Ji P."/>
            <person name="Sakyi L.B."/>
            <person name="Cui X."/>
            <person name="Yuan T."/>
            <person name="Jiang B."/>
            <person name="Yang W."/>
            <person name="Lam T.T.-Y."/>
            <person name="Chang Q."/>
            <person name="Ding S."/>
            <person name="Wang X."/>
            <person name="Zhu J."/>
            <person name="Ruan X."/>
            <person name="Zhao L."/>
            <person name="Wei J."/>
            <person name="Que T."/>
            <person name="Du C."/>
            <person name="Cheng J."/>
            <person name="Dai P."/>
            <person name="Han X."/>
            <person name="Huang E."/>
            <person name="Gao Y."/>
            <person name="Liu J."/>
            <person name="Shao H."/>
            <person name="Ye R."/>
            <person name="Li L."/>
            <person name="Wei W."/>
            <person name="Wang X."/>
            <person name="Wang C."/>
            <person name="Yang T."/>
            <person name="Huo Q."/>
            <person name="Li W."/>
            <person name="Guo W."/>
            <person name="Chen H."/>
            <person name="Zhou L."/>
            <person name="Ni X."/>
            <person name="Tian J."/>
            <person name="Zhou Y."/>
            <person name="Sheng Y."/>
            <person name="Liu T."/>
            <person name="Pan Y."/>
            <person name="Xia L."/>
            <person name="Li J."/>
            <person name="Zhao F."/>
            <person name="Cao W."/>
        </authorList>
    </citation>
    <scope>NUCLEOTIDE SEQUENCE</scope>
    <source>
        <strain evidence="1">Hyas-2018</strain>
    </source>
</reference>
<dbReference type="Proteomes" id="UP000821845">
    <property type="component" value="Chromosome 1"/>
</dbReference>
<name>A0ACB7TLE6_HYAAI</name>
<proteinExistence type="predicted"/>
<evidence type="ECO:0000313" key="2">
    <source>
        <dbReference type="Proteomes" id="UP000821845"/>
    </source>
</evidence>
<evidence type="ECO:0000313" key="1">
    <source>
        <dbReference type="EMBL" id="KAH6946192.1"/>
    </source>
</evidence>
<accession>A0ACB7TLE6</accession>
<keyword evidence="2" id="KW-1185">Reference proteome</keyword>